<dbReference type="EMBL" id="JAXIVS010000010">
    <property type="protein sequence ID" value="MDY7230002.1"/>
    <property type="molecule type" value="Genomic_DNA"/>
</dbReference>
<accession>A0ABU5HA63</accession>
<keyword evidence="8" id="KW-1185">Reference proteome</keyword>
<sequence length="274" mass="30397">MPSLPLLPPVFTLLADLIERHSGIHYGLGDRELLEDKVSIRALEAGFDSLFDYYLFLRHDPKGPAALDTLIEGLVVHETYFFRDALALEVLADDVALAVRAGRRPRLWCAACSTGEEPLTLAMMLHERGVLDGVYLLASDISQRALDRARRGEHNLRSLRALPPGVEGRYMDVVDGKPHVRSDLLASVTWRRVNLTDAATIAELGTFDAVLCRNVLIYFQDDTARRVTELLTGALVPGGHLLVGTSESLLRFGTALECEERRGVFFYTRPKEGA</sequence>
<evidence type="ECO:0000256" key="4">
    <source>
        <dbReference type="ARBA" id="ARBA00022679"/>
    </source>
</evidence>
<keyword evidence="5" id="KW-0949">S-adenosyl-L-methionine</keyword>
<comment type="catalytic activity">
    <reaction evidence="1">
        <text>L-glutamyl-[protein] + S-adenosyl-L-methionine = [protein]-L-glutamate 5-O-methyl ester + S-adenosyl-L-homocysteine</text>
        <dbReference type="Rhea" id="RHEA:24452"/>
        <dbReference type="Rhea" id="RHEA-COMP:10208"/>
        <dbReference type="Rhea" id="RHEA-COMP:10311"/>
        <dbReference type="ChEBI" id="CHEBI:29973"/>
        <dbReference type="ChEBI" id="CHEBI:57856"/>
        <dbReference type="ChEBI" id="CHEBI:59789"/>
        <dbReference type="ChEBI" id="CHEBI:82795"/>
        <dbReference type="EC" id="2.1.1.80"/>
    </reaction>
</comment>
<dbReference type="Gene3D" id="1.10.155.10">
    <property type="entry name" value="Chemotaxis receptor methyltransferase CheR, N-terminal domain"/>
    <property type="match status" value="1"/>
</dbReference>
<dbReference type="InterPro" id="IPR022642">
    <property type="entry name" value="CheR_C"/>
</dbReference>
<protein>
    <recommendedName>
        <fullName evidence="2">protein-glutamate O-methyltransferase</fullName>
        <ecNumber evidence="2">2.1.1.80</ecNumber>
    </recommendedName>
</protein>
<dbReference type="InterPro" id="IPR029063">
    <property type="entry name" value="SAM-dependent_MTases_sf"/>
</dbReference>
<dbReference type="PRINTS" id="PR00996">
    <property type="entry name" value="CHERMTFRASE"/>
</dbReference>
<evidence type="ECO:0000256" key="3">
    <source>
        <dbReference type="ARBA" id="ARBA00022603"/>
    </source>
</evidence>
<dbReference type="PANTHER" id="PTHR24422:SF10">
    <property type="entry name" value="CHEMOTAXIS PROTEIN METHYLTRANSFERASE 2"/>
    <property type="match status" value="1"/>
</dbReference>
<dbReference type="SUPFAM" id="SSF47757">
    <property type="entry name" value="Chemotaxis receptor methyltransferase CheR, N-terminal domain"/>
    <property type="match status" value="1"/>
</dbReference>
<evidence type="ECO:0000259" key="6">
    <source>
        <dbReference type="PROSITE" id="PS50123"/>
    </source>
</evidence>
<dbReference type="Pfam" id="PF03705">
    <property type="entry name" value="CheR_N"/>
    <property type="match status" value="1"/>
</dbReference>
<name>A0ABU5HA63_9BACT</name>
<dbReference type="Proteomes" id="UP001291309">
    <property type="component" value="Unassembled WGS sequence"/>
</dbReference>
<gene>
    <name evidence="7" type="ORF">SYV04_26650</name>
</gene>
<dbReference type="Pfam" id="PF01739">
    <property type="entry name" value="CheR"/>
    <property type="match status" value="1"/>
</dbReference>
<proteinExistence type="predicted"/>
<evidence type="ECO:0000313" key="7">
    <source>
        <dbReference type="EMBL" id="MDY7230002.1"/>
    </source>
</evidence>
<evidence type="ECO:0000256" key="1">
    <source>
        <dbReference type="ARBA" id="ARBA00001541"/>
    </source>
</evidence>
<dbReference type="Gene3D" id="3.40.50.150">
    <property type="entry name" value="Vaccinia Virus protein VP39"/>
    <property type="match status" value="1"/>
</dbReference>
<keyword evidence="4" id="KW-0808">Transferase</keyword>
<feature type="domain" description="CheR-type methyltransferase" evidence="6">
    <location>
        <begin position="1"/>
        <end position="272"/>
    </location>
</feature>
<keyword evidence="3" id="KW-0489">Methyltransferase</keyword>
<dbReference type="SUPFAM" id="SSF53335">
    <property type="entry name" value="S-adenosyl-L-methionine-dependent methyltransferases"/>
    <property type="match status" value="1"/>
</dbReference>
<dbReference type="InterPro" id="IPR036804">
    <property type="entry name" value="CheR_N_sf"/>
</dbReference>
<dbReference type="PROSITE" id="PS50123">
    <property type="entry name" value="CHER"/>
    <property type="match status" value="1"/>
</dbReference>
<comment type="caution">
    <text evidence="7">The sequence shown here is derived from an EMBL/GenBank/DDBJ whole genome shotgun (WGS) entry which is preliminary data.</text>
</comment>
<evidence type="ECO:0000313" key="8">
    <source>
        <dbReference type="Proteomes" id="UP001291309"/>
    </source>
</evidence>
<dbReference type="PANTHER" id="PTHR24422">
    <property type="entry name" value="CHEMOTAXIS PROTEIN METHYLTRANSFERASE"/>
    <property type="match status" value="1"/>
</dbReference>
<dbReference type="InterPro" id="IPR050903">
    <property type="entry name" value="Bact_Chemotaxis_MeTrfase"/>
</dbReference>
<organism evidence="7 8">
    <name type="scientific">Hyalangium rubrum</name>
    <dbReference type="NCBI Taxonomy" id="3103134"/>
    <lineage>
        <taxon>Bacteria</taxon>
        <taxon>Pseudomonadati</taxon>
        <taxon>Myxococcota</taxon>
        <taxon>Myxococcia</taxon>
        <taxon>Myxococcales</taxon>
        <taxon>Cystobacterineae</taxon>
        <taxon>Archangiaceae</taxon>
        <taxon>Hyalangium</taxon>
    </lineage>
</organism>
<evidence type="ECO:0000256" key="2">
    <source>
        <dbReference type="ARBA" id="ARBA00012534"/>
    </source>
</evidence>
<evidence type="ECO:0000256" key="5">
    <source>
        <dbReference type="ARBA" id="ARBA00022691"/>
    </source>
</evidence>
<dbReference type="SMART" id="SM00138">
    <property type="entry name" value="MeTrc"/>
    <property type="match status" value="1"/>
</dbReference>
<dbReference type="RefSeq" id="WP_321548728.1">
    <property type="nucleotide sequence ID" value="NZ_JAXIVS010000010.1"/>
</dbReference>
<reference evidence="7 8" key="1">
    <citation type="submission" date="2023-12" db="EMBL/GenBank/DDBJ databases">
        <title>the genome sequence of Hyalangium sp. s54d21.</title>
        <authorList>
            <person name="Zhang X."/>
        </authorList>
    </citation>
    <scope>NUCLEOTIDE SEQUENCE [LARGE SCALE GENOMIC DNA]</scope>
    <source>
        <strain evidence="8">s54d21</strain>
    </source>
</reference>
<dbReference type="EC" id="2.1.1.80" evidence="2"/>
<dbReference type="InterPro" id="IPR022641">
    <property type="entry name" value="CheR_N"/>
</dbReference>
<dbReference type="InterPro" id="IPR000780">
    <property type="entry name" value="CheR_MeTrfase"/>
</dbReference>